<keyword evidence="3" id="KW-1185">Reference proteome</keyword>
<evidence type="ECO:0000256" key="1">
    <source>
        <dbReference type="SAM" id="MobiDB-lite"/>
    </source>
</evidence>
<evidence type="ECO:0000313" key="3">
    <source>
        <dbReference type="Proteomes" id="UP000002572"/>
    </source>
</evidence>
<dbReference type="Proteomes" id="UP000002572">
    <property type="component" value="Chromosome"/>
</dbReference>
<dbReference type="HOGENOM" id="CLU_200616_1_0_0"/>
<gene>
    <name evidence="2" type="ordered locus">Selin_0641</name>
</gene>
<organism evidence="2 3">
    <name type="scientific">Desulfurispirillum indicum (strain ATCC BAA-1389 / DSM 22839 / S5)</name>
    <dbReference type="NCBI Taxonomy" id="653733"/>
    <lineage>
        <taxon>Bacteria</taxon>
        <taxon>Pseudomonadati</taxon>
        <taxon>Chrysiogenota</taxon>
        <taxon>Chrysiogenia</taxon>
        <taxon>Chrysiogenales</taxon>
        <taxon>Chrysiogenaceae</taxon>
        <taxon>Desulfurispirillum</taxon>
    </lineage>
</organism>
<feature type="compositionally biased region" description="Basic and acidic residues" evidence="1">
    <location>
        <begin position="50"/>
        <end position="60"/>
    </location>
</feature>
<dbReference type="STRING" id="653733.Selin_0641"/>
<evidence type="ECO:0000313" key="2">
    <source>
        <dbReference type="EMBL" id="ADU65389.1"/>
    </source>
</evidence>
<sequence>MSAGWSCPHNQNDQCAIRPAKPCQPGYPGCVLFGKIRFADPNHPANKALDAIKEKDRKQR</sequence>
<dbReference type="InParanoid" id="E6W1D3"/>
<dbReference type="AlphaFoldDB" id="E6W1D3"/>
<feature type="region of interest" description="Disordered" evidence="1">
    <location>
        <begin position="41"/>
        <end position="60"/>
    </location>
</feature>
<dbReference type="RefSeq" id="WP_013505277.1">
    <property type="nucleotide sequence ID" value="NC_014836.1"/>
</dbReference>
<protein>
    <submittedName>
        <fullName evidence="2">Uncharacterized protein</fullName>
    </submittedName>
</protein>
<dbReference type="OrthoDB" id="9807633at2"/>
<proteinExistence type="predicted"/>
<dbReference type="KEGG" id="din:Selin_0641"/>
<accession>E6W1D3</accession>
<dbReference type="EMBL" id="CP002432">
    <property type="protein sequence ID" value="ADU65389.1"/>
    <property type="molecule type" value="Genomic_DNA"/>
</dbReference>
<name>E6W1D3_DESIS</name>
<reference evidence="2 3" key="1">
    <citation type="submission" date="2010-12" db="EMBL/GenBank/DDBJ databases">
        <title>Complete sequence of Desulfurispirillum indicum S5.</title>
        <authorList>
            <consortium name="US DOE Joint Genome Institute"/>
            <person name="Lucas S."/>
            <person name="Copeland A."/>
            <person name="Lapidus A."/>
            <person name="Cheng J.-F."/>
            <person name="Goodwin L."/>
            <person name="Pitluck S."/>
            <person name="Chertkov O."/>
            <person name="Held B."/>
            <person name="Detter J.C."/>
            <person name="Han C."/>
            <person name="Tapia R."/>
            <person name="Land M."/>
            <person name="Hauser L."/>
            <person name="Kyrpides N."/>
            <person name="Ivanova N."/>
            <person name="Mikhailova N."/>
            <person name="Haggblom M."/>
            <person name="Rauschenbach I."/>
            <person name="Bini E."/>
            <person name="Woyke T."/>
        </authorList>
    </citation>
    <scope>NUCLEOTIDE SEQUENCE [LARGE SCALE GENOMIC DNA]</scope>
    <source>
        <strain evidence="3">ATCC BAA-1389 / DSM 22839 / S5</strain>
    </source>
</reference>